<evidence type="ECO:0000313" key="3">
    <source>
        <dbReference type="Proteomes" id="UP000198648"/>
    </source>
</evidence>
<keyword evidence="1" id="KW-0802">TPR repeat</keyword>
<feature type="repeat" description="TPR" evidence="1">
    <location>
        <begin position="135"/>
        <end position="168"/>
    </location>
</feature>
<dbReference type="AlphaFoldDB" id="A0A1H8YYH6"/>
<dbReference type="SUPFAM" id="SSF48452">
    <property type="entry name" value="TPR-like"/>
    <property type="match status" value="3"/>
</dbReference>
<proteinExistence type="predicted"/>
<feature type="repeat" description="TPR" evidence="1">
    <location>
        <begin position="305"/>
        <end position="338"/>
    </location>
</feature>
<dbReference type="OrthoDB" id="9803982at2"/>
<dbReference type="InterPro" id="IPR011990">
    <property type="entry name" value="TPR-like_helical_dom_sf"/>
</dbReference>
<dbReference type="PANTHER" id="PTHR12558">
    <property type="entry name" value="CELL DIVISION CYCLE 16,23,27"/>
    <property type="match status" value="1"/>
</dbReference>
<evidence type="ECO:0000256" key="1">
    <source>
        <dbReference type="PROSITE-ProRule" id="PRU00339"/>
    </source>
</evidence>
<dbReference type="RefSeq" id="WP_091464389.1">
    <property type="nucleotide sequence ID" value="NZ_FOEI01000001.1"/>
</dbReference>
<dbReference type="SMART" id="SM00028">
    <property type="entry name" value="TPR"/>
    <property type="match status" value="8"/>
</dbReference>
<dbReference type="InterPro" id="IPR019734">
    <property type="entry name" value="TPR_rpt"/>
</dbReference>
<sequence>MNMSHEEEADDYNLSLSKFESMLKTNKVFFFDSEEFEDIILHYMDTGRLSLAKKALRLGLEQHPKSSGLKLVHVEILIYEDKIEQAEKILNEIALLEPTNEEVYIQRANICSKRDQHEKAIDNLFIALKYTDDEAEIYSMIGMEYLFMDRLELAKENFIKCLEQDEEDYSALYNVVYCFDFLDQNQEAIYYLEKFIDKNPYSEVAWHQLGRQFYAIKNYEKAVWAFDYACLIDEGFLGAFLEKAKSLEKLKRYQDAIDCYNITIELDDPTSFAYLRIGKCYEKLGNNEEALNYYLKTVHEDPLLDKAWMTITDFYIKQKNYQKSLYYINKAIGIDGENPLYWRRYANINQFLNYFEEAEAGYRKAFEFGDIELDNFLCWSDVLYVLGESSAAIEILQQAADLYHNEPEILYRLVGLYFNTEEEFNAIEGLNSALLIDYHKNYILKDLFPNVWENETVQRIIKNHNI</sequence>
<keyword evidence="3" id="KW-1185">Reference proteome</keyword>
<feature type="repeat" description="TPR" evidence="1">
    <location>
        <begin position="271"/>
        <end position="304"/>
    </location>
</feature>
<name>A0A1H8YYH6_9FLAO</name>
<dbReference type="PROSITE" id="PS50005">
    <property type="entry name" value="TPR"/>
    <property type="match status" value="3"/>
</dbReference>
<evidence type="ECO:0000313" key="2">
    <source>
        <dbReference type="EMBL" id="SEP57255.1"/>
    </source>
</evidence>
<dbReference type="Gene3D" id="1.25.40.10">
    <property type="entry name" value="Tetratricopeptide repeat domain"/>
    <property type="match status" value="3"/>
</dbReference>
<dbReference type="Proteomes" id="UP000198648">
    <property type="component" value="Unassembled WGS sequence"/>
</dbReference>
<organism evidence="2 3">
    <name type="scientific">Flavobacterium urocaniciphilum</name>
    <dbReference type="NCBI Taxonomy" id="1299341"/>
    <lineage>
        <taxon>Bacteria</taxon>
        <taxon>Pseudomonadati</taxon>
        <taxon>Bacteroidota</taxon>
        <taxon>Flavobacteriia</taxon>
        <taxon>Flavobacteriales</taxon>
        <taxon>Flavobacteriaceae</taxon>
        <taxon>Flavobacterium</taxon>
    </lineage>
</organism>
<accession>A0A1H8YYH6</accession>
<protein>
    <submittedName>
        <fullName evidence="2">Tetratricopeptide repeat-containing protein</fullName>
    </submittedName>
</protein>
<dbReference type="Pfam" id="PF12895">
    <property type="entry name" value="ANAPC3"/>
    <property type="match status" value="1"/>
</dbReference>
<dbReference type="EMBL" id="FOEI01000001">
    <property type="protein sequence ID" value="SEP57255.1"/>
    <property type="molecule type" value="Genomic_DNA"/>
</dbReference>
<dbReference type="STRING" id="1299341.SAMN05444005_101365"/>
<reference evidence="2 3" key="1">
    <citation type="submission" date="2016-10" db="EMBL/GenBank/DDBJ databases">
        <authorList>
            <person name="de Groot N.N."/>
        </authorList>
    </citation>
    <scope>NUCLEOTIDE SEQUENCE [LARGE SCALE GENOMIC DNA]</scope>
    <source>
        <strain evidence="2 3">DSM 27078</strain>
    </source>
</reference>
<dbReference type="PANTHER" id="PTHR12558:SF13">
    <property type="entry name" value="CELL DIVISION CYCLE PROTEIN 27 HOMOLOG"/>
    <property type="match status" value="1"/>
</dbReference>
<dbReference type="Pfam" id="PF13181">
    <property type="entry name" value="TPR_8"/>
    <property type="match status" value="2"/>
</dbReference>
<gene>
    <name evidence="2" type="ORF">SAMN05444005_101365</name>
</gene>